<evidence type="ECO:0000256" key="1">
    <source>
        <dbReference type="ARBA" id="ARBA00022837"/>
    </source>
</evidence>
<sequence>MGCAAGVSRRKCWAEEAAIRVQPAALAKTSSSASTCPSSCASPHAASDGASPAAQSPSFRSRGGLSEVHLALLRQIFDLADRNMDGRLTKRELLIALKRHPPVRGLFDLSAKDMEEVQNDFEDQGRLGKAERSWSNLDTNNDKTVTWDEFADHFAGQPQQSLKGIALLKAQQGSTPLSQRPRFVPSKDWQIVPRGALCPPGLEYKMDLQTGQTLARAF</sequence>
<accession>A0A7S1S7X4</accession>
<dbReference type="SUPFAM" id="SSF47473">
    <property type="entry name" value="EF-hand"/>
    <property type="match status" value="1"/>
</dbReference>
<gene>
    <name evidence="4" type="ORF">ACAT0790_LOCUS63784</name>
</gene>
<dbReference type="SMART" id="SM00054">
    <property type="entry name" value="EFh"/>
    <property type="match status" value="2"/>
</dbReference>
<evidence type="ECO:0000259" key="3">
    <source>
        <dbReference type="PROSITE" id="PS50222"/>
    </source>
</evidence>
<organism evidence="4">
    <name type="scientific">Alexandrium catenella</name>
    <name type="common">Red tide dinoflagellate</name>
    <name type="synonym">Gonyaulax catenella</name>
    <dbReference type="NCBI Taxonomy" id="2925"/>
    <lineage>
        <taxon>Eukaryota</taxon>
        <taxon>Sar</taxon>
        <taxon>Alveolata</taxon>
        <taxon>Dinophyceae</taxon>
        <taxon>Gonyaulacales</taxon>
        <taxon>Pyrocystaceae</taxon>
        <taxon>Alexandrium</taxon>
    </lineage>
</organism>
<proteinExistence type="predicted"/>
<feature type="compositionally biased region" description="Low complexity" evidence="2">
    <location>
        <begin position="37"/>
        <end position="47"/>
    </location>
</feature>
<feature type="domain" description="EF-hand" evidence="3">
    <location>
        <begin position="68"/>
        <end position="103"/>
    </location>
</feature>
<dbReference type="PROSITE" id="PS50222">
    <property type="entry name" value="EF_HAND_2"/>
    <property type="match status" value="2"/>
</dbReference>
<dbReference type="Gene3D" id="1.10.238.10">
    <property type="entry name" value="EF-hand"/>
    <property type="match status" value="1"/>
</dbReference>
<dbReference type="InterPro" id="IPR002048">
    <property type="entry name" value="EF_hand_dom"/>
</dbReference>
<name>A0A7S1S7X4_ALECA</name>
<dbReference type="AlphaFoldDB" id="A0A7S1S7X4"/>
<reference evidence="4" key="1">
    <citation type="submission" date="2021-01" db="EMBL/GenBank/DDBJ databases">
        <authorList>
            <person name="Corre E."/>
            <person name="Pelletier E."/>
            <person name="Niang G."/>
            <person name="Scheremetjew M."/>
            <person name="Finn R."/>
            <person name="Kale V."/>
            <person name="Holt S."/>
            <person name="Cochrane G."/>
            <person name="Meng A."/>
            <person name="Brown T."/>
            <person name="Cohen L."/>
        </authorList>
    </citation>
    <scope>NUCLEOTIDE SEQUENCE</scope>
    <source>
        <strain evidence="4">OF101</strain>
    </source>
</reference>
<protein>
    <recommendedName>
        <fullName evidence="3">EF-hand domain-containing protein</fullName>
    </recommendedName>
</protein>
<dbReference type="Pfam" id="PF13499">
    <property type="entry name" value="EF-hand_7"/>
    <property type="match status" value="1"/>
</dbReference>
<keyword evidence="1" id="KW-0106">Calcium</keyword>
<feature type="domain" description="EF-hand" evidence="3">
    <location>
        <begin position="125"/>
        <end position="160"/>
    </location>
</feature>
<evidence type="ECO:0000313" key="4">
    <source>
        <dbReference type="EMBL" id="CAD9187010.1"/>
    </source>
</evidence>
<dbReference type="InterPro" id="IPR018247">
    <property type="entry name" value="EF_Hand_1_Ca_BS"/>
</dbReference>
<dbReference type="InterPro" id="IPR011992">
    <property type="entry name" value="EF-hand-dom_pair"/>
</dbReference>
<evidence type="ECO:0000256" key="2">
    <source>
        <dbReference type="SAM" id="MobiDB-lite"/>
    </source>
</evidence>
<dbReference type="EMBL" id="HBGE01106939">
    <property type="protein sequence ID" value="CAD9187010.1"/>
    <property type="molecule type" value="Transcribed_RNA"/>
</dbReference>
<feature type="region of interest" description="Disordered" evidence="2">
    <location>
        <begin position="37"/>
        <end position="61"/>
    </location>
</feature>
<dbReference type="PROSITE" id="PS00018">
    <property type="entry name" value="EF_HAND_1"/>
    <property type="match status" value="2"/>
</dbReference>
<dbReference type="GO" id="GO:0005509">
    <property type="term" value="F:calcium ion binding"/>
    <property type="evidence" value="ECO:0007669"/>
    <property type="project" value="InterPro"/>
</dbReference>